<sequence length="485" mass="55208">MALVSAFGCRPTVLKTEKGFLGQGFRGAGIRAVLNVSTRVPPTNQPHLPPALLHWHHPKSNDPEYTSIFPWVRGSPEFERQAYDKATDFRYLMRLDETRAQCGTCRNASVDNPGKAWELANKYLFCDACLVDHPTAFFSSSQRKEKRKKRKCIGHTGYIRLCDHQVITREDVTAAMWSEVLAMADDDDDLGVIVKVCRHPSHAPQLDHVGVRMVTEYPRACLYWAEDDVILVLRWQGHMRAPSTRGGVVCAREIEARLREMRKGAAEHLVPQSAPGVLPEMRSFDPNKCGCLDYGDKYPAGSHWAGMPLWDGAEGCRTDVTHRLFSGRNDKSRMYWMEGNPDPHDARTLLREDFDIWWKPGVTVAGCGYEESCLRFTYVRSITCGPLWQNEWRTVDDEWLQAVDPDSYRLWEDNETKGALWCFDPKCSNYYRYPGRPVVRRSCAANIVDLFSDSQVVRSWRIKGVMYPLDNKLAILAKQGLAGEA</sequence>
<gene>
    <name evidence="1" type="ORF">QBC34DRAFT_431950</name>
</gene>
<organism evidence="1 2">
    <name type="scientific">Podospora aff. communis PSN243</name>
    <dbReference type="NCBI Taxonomy" id="3040156"/>
    <lineage>
        <taxon>Eukaryota</taxon>
        <taxon>Fungi</taxon>
        <taxon>Dikarya</taxon>
        <taxon>Ascomycota</taxon>
        <taxon>Pezizomycotina</taxon>
        <taxon>Sordariomycetes</taxon>
        <taxon>Sordariomycetidae</taxon>
        <taxon>Sordariales</taxon>
        <taxon>Podosporaceae</taxon>
        <taxon>Podospora</taxon>
    </lineage>
</organism>
<reference evidence="1" key="2">
    <citation type="submission" date="2023-05" db="EMBL/GenBank/DDBJ databases">
        <authorList>
            <consortium name="Lawrence Berkeley National Laboratory"/>
            <person name="Steindorff A."/>
            <person name="Hensen N."/>
            <person name="Bonometti L."/>
            <person name="Westerberg I."/>
            <person name="Brannstrom I.O."/>
            <person name="Guillou S."/>
            <person name="Cros-Aarteil S."/>
            <person name="Calhoun S."/>
            <person name="Haridas S."/>
            <person name="Kuo A."/>
            <person name="Mondo S."/>
            <person name="Pangilinan J."/>
            <person name="Riley R."/>
            <person name="Labutti K."/>
            <person name="Andreopoulos B."/>
            <person name="Lipzen A."/>
            <person name="Chen C."/>
            <person name="Yanf M."/>
            <person name="Daum C."/>
            <person name="Ng V."/>
            <person name="Clum A."/>
            <person name="Ohm R."/>
            <person name="Martin F."/>
            <person name="Silar P."/>
            <person name="Natvig D."/>
            <person name="Lalanne C."/>
            <person name="Gautier V."/>
            <person name="Ament-Velasquez S.L."/>
            <person name="Kruys A."/>
            <person name="Hutchinson M.I."/>
            <person name="Powell A.J."/>
            <person name="Barry K."/>
            <person name="Miller A.N."/>
            <person name="Grigoriev I.V."/>
            <person name="Debuchy R."/>
            <person name="Gladieux P."/>
            <person name="Thoren M.H."/>
            <person name="Johannesson H."/>
        </authorList>
    </citation>
    <scope>NUCLEOTIDE SEQUENCE</scope>
    <source>
        <strain evidence="1">PSN243</strain>
    </source>
</reference>
<reference evidence="1" key="1">
    <citation type="journal article" date="2023" name="Mol. Phylogenet. Evol.">
        <title>Genome-scale phylogeny and comparative genomics of the fungal order Sordariales.</title>
        <authorList>
            <person name="Hensen N."/>
            <person name="Bonometti L."/>
            <person name="Westerberg I."/>
            <person name="Brannstrom I.O."/>
            <person name="Guillou S."/>
            <person name="Cros-Aarteil S."/>
            <person name="Calhoun S."/>
            <person name="Haridas S."/>
            <person name="Kuo A."/>
            <person name="Mondo S."/>
            <person name="Pangilinan J."/>
            <person name="Riley R."/>
            <person name="LaButti K."/>
            <person name="Andreopoulos B."/>
            <person name="Lipzen A."/>
            <person name="Chen C."/>
            <person name="Yan M."/>
            <person name="Daum C."/>
            <person name="Ng V."/>
            <person name="Clum A."/>
            <person name="Steindorff A."/>
            <person name="Ohm R.A."/>
            <person name="Martin F."/>
            <person name="Silar P."/>
            <person name="Natvig D.O."/>
            <person name="Lalanne C."/>
            <person name="Gautier V."/>
            <person name="Ament-Velasquez S.L."/>
            <person name="Kruys A."/>
            <person name="Hutchinson M.I."/>
            <person name="Powell A.J."/>
            <person name="Barry K."/>
            <person name="Miller A.N."/>
            <person name="Grigoriev I.V."/>
            <person name="Debuchy R."/>
            <person name="Gladieux P."/>
            <person name="Hiltunen Thoren M."/>
            <person name="Johannesson H."/>
        </authorList>
    </citation>
    <scope>NUCLEOTIDE SEQUENCE</scope>
    <source>
        <strain evidence="1">PSN243</strain>
    </source>
</reference>
<proteinExistence type="predicted"/>
<dbReference type="Proteomes" id="UP001321760">
    <property type="component" value="Unassembled WGS sequence"/>
</dbReference>
<name>A0AAV9G3M0_9PEZI</name>
<comment type="caution">
    <text evidence="1">The sequence shown here is derived from an EMBL/GenBank/DDBJ whole genome shotgun (WGS) entry which is preliminary data.</text>
</comment>
<evidence type="ECO:0000313" key="1">
    <source>
        <dbReference type="EMBL" id="KAK4442042.1"/>
    </source>
</evidence>
<protein>
    <submittedName>
        <fullName evidence="1">Uncharacterized protein</fullName>
    </submittedName>
</protein>
<evidence type="ECO:0000313" key="2">
    <source>
        <dbReference type="Proteomes" id="UP001321760"/>
    </source>
</evidence>
<accession>A0AAV9G3M0</accession>
<dbReference type="EMBL" id="MU866037">
    <property type="protein sequence ID" value="KAK4442042.1"/>
    <property type="molecule type" value="Genomic_DNA"/>
</dbReference>
<dbReference type="AlphaFoldDB" id="A0AAV9G3M0"/>
<keyword evidence="2" id="KW-1185">Reference proteome</keyword>